<evidence type="ECO:0000259" key="9">
    <source>
        <dbReference type="PROSITE" id="PS51192"/>
    </source>
</evidence>
<reference evidence="11 12" key="1">
    <citation type="submission" date="2021-04" db="EMBL/GenBank/DDBJ databases">
        <authorList>
            <person name="Bliznina A."/>
        </authorList>
    </citation>
    <scope>NUCLEOTIDE SEQUENCE [LARGE SCALE GENOMIC DNA]</scope>
</reference>
<keyword evidence="2" id="KW-0677">Repeat</keyword>
<dbReference type="SMART" id="SM00487">
    <property type="entry name" value="DEXDc"/>
    <property type="match status" value="1"/>
</dbReference>
<dbReference type="InterPro" id="IPR049730">
    <property type="entry name" value="SNF2/RAD54-like_C"/>
</dbReference>
<evidence type="ECO:0000256" key="4">
    <source>
        <dbReference type="ARBA" id="ARBA00022801"/>
    </source>
</evidence>
<evidence type="ECO:0000313" key="12">
    <source>
        <dbReference type="Proteomes" id="UP001158576"/>
    </source>
</evidence>
<dbReference type="InterPro" id="IPR014001">
    <property type="entry name" value="Helicase_ATP-bd"/>
</dbReference>
<evidence type="ECO:0000256" key="5">
    <source>
        <dbReference type="ARBA" id="ARBA00022806"/>
    </source>
</evidence>
<evidence type="ECO:0000256" key="2">
    <source>
        <dbReference type="ARBA" id="ARBA00022737"/>
    </source>
</evidence>
<dbReference type="InterPro" id="IPR022707">
    <property type="entry name" value="Mot1_central_dom"/>
</dbReference>
<keyword evidence="8" id="KW-0539">Nucleus</keyword>
<dbReference type="Gene3D" id="3.40.50.10810">
    <property type="entry name" value="Tandem AAA-ATPase domain"/>
    <property type="match status" value="1"/>
</dbReference>
<dbReference type="InterPro" id="IPR001650">
    <property type="entry name" value="Helicase_C-like"/>
</dbReference>
<dbReference type="EMBL" id="OU015569">
    <property type="protein sequence ID" value="CAG5098999.1"/>
    <property type="molecule type" value="Genomic_DNA"/>
</dbReference>
<feature type="domain" description="Helicase ATP-binding" evidence="9">
    <location>
        <begin position="1147"/>
        <end position="1318"/>
    </location>
</feature>
<name>A0ABN7SLI9_OIKDI</name>
<evidence type="ECO:0000256" key="6">
    <source>
        <dbReference type="ARBA" id="ARBA00022840"/>
    </source>
</evidence>
<dbReference type="Pfam" id="PF00271">
    <property type="entry name" value="Helicase_C"/>
    <property type="match status" value="1"/>
</dbReference>
<dbReference type="PROSITE" id="PS51192">
    <property type="entry name" value="HELICASE_ATP_BIND_1"/>
    <property type="match status" value="1"/>
</dbReference>
<keyword evidence="7" id="KW-0238">DNA-binding</keyword>
<evidence type="ECO:0000256" key="3">
    <source>
        <dbReference type="ARBA" id="ARBA00022741"/>
    </source>
</evidence>
<evidence type="ECO:0000256" key="7">
    <source>
        <dbReference type="ARBA" id="ARBA00023125"/>
    </source>
</evidence>
<organism evidence="11 12">
    <name type="scientific">Oikopleura dioica</name>
    <name type="common">Tunicate</name>
    <dbReference type="NCBI Taxonomy" id="34765"/>
    <lineage>
        <taxon>Eukaryota</taxon>
        <taxon>Metazoa</taxon>
        <taxon>Chordata</taxon>
        <taxon>Tunicata</taxon>
        <taxon>Appendicularia</taxon>
        <taxon>Copelata</taxon>
        <taxon>Oikopleuridae</taxon>
        <taxon>Oikopleura</taxon>
    </lineage>
</organism>
<dbReference type="InterPro" id="IPR011989">
    <property type="entry name" value="ARM-like"/>
</dbReference>
<dbReference type="PROSITE" id="PS51194">
    <property type="entry name" value="HELICASE_CTER"/>
    <property type="match status" value="1"/>
</dbReference>
<dbReference type="InterPro" id="IPR044078">
    <property type="entry name" value="Mot1_ATP-bd"/>
</dbReference>
<dbReference type="CDD" id="cd18793">
    <property type="entry name" value="SF2_C_SNF"/>
    <property type="match status" value="1"/>
</dbReference>
<sequence>MSMGRGNDGFGSFSSSFDRFFAAEIVRPVGQPSGKKQTRTGIAVRPARAQYPSLSALDAPAMENYQSITRLDRLLLLLENATTRVTRVETAKQLGQTYLGHAEWDTRINAADAIEQIFCNLPPSFEDLCDNPLKDEIIKQENGERLDVPVLLKMETFSLEEIISNGVPLMACSEDEFVDDLDQFKSMGFDSKEEYLRAKRCRMEERLGLGSFPGQRDILGVTDEDLDTGSEPPSKRHKTVKMEAQVSLKALYDSPPSVFASKWPLQWFYLRTRSALASQIWGHRHGATCAIRGLLKQSKSKAVFAFVSEEEKQEWLVDIALRLVILLYLDRFGDFVSDSVVAPIRETASQSLGIVCQLLPAEVVQQVVELLSSLVKSGVSGKATLEEESDIWPIRHGGLLGLRWVFAIDSKLLEFNFSYMYQLFMSALDDFSEDCRQVTALILTDCAEFICREHMHRAIELGRIAWNNILKGDDLTVSTASAVTFLSALMNHGREELVFGCVGNDAGVVLAALLPLIFHNLSTVREATLESVIAMLAYENVQNIDIVLQDTLNRCFFTVISENPKSKLSQSAVQIWARAVAAGSPDLLMEIIDATLDLWIALTTTRDGRPIDSKLISILKEQALTDEIIYLGGKEDIDISAETRYTLCYMVSEIFLKMNGALDDKLMNLITQSENGYTRLFAAEILFLMVRKGRRIDPFLPVVFDLLNSTPVFLELKGPLTALQISSRKLGLSIGRDLHGDLISPYDALEMGSEIFNPSEDQKYGLTKSLGTKLNPIVKPLLESVRNCSNKFTREILATAFCSLIETAKKFAPNFTPKLLKSLIKNCITDHSFLPLLSSPSSIFSADDIEYFRLCGSAAQFSSNNIILSYYTNLRDSVKQSKKEKKKALSAKDGRERTALTYRRLSASHILTSFILRYRHELPEQLPLLWEQLSSLPFPVDNDQLPISFIEQLYLVVNIGPECFRIPELSTTMMKMLKSSIPLASYRNFVLRYLVSLFIGKSCTIAPVTIIHEIFDSITNMLESTNEFSQKGAIEILAQIVISLGDQILPFTTIFMVPVLKVMSTQDFYVRQVASSIFAKLLKAMPLDSGSKDLEEGLTKLLKTKREESLSFLSQLFDQSKAEDYRIPIPFAAKLRPYQQDGVNWLMFLNKYGLNGILSDEMGLGKTLQTILTVASDHYRCQENGERDVKSIIISPPSVTGHWYDETQKFVPESLSMIHYHGNGTERKRLREIFMSPSNHFNVVVASYEVVRNDIDFFNKYTWNYCVLDEGHVIRNTKTKVSQSIRSLRAKHRLMLTGTPIQNTVTELWSLFDFLMPGFLGTEKEFNTVYGRPILNSRDPRCKNPEAGLLALQALHRQCLPFMLRRVKSDVLKDLPPKIIQDFYCELSPLQKRLYEEFTRSKLKKRIEQVIDDDRKDTSERAGHIFQAIQYLQKLCNHPALVLTPAHPDYYNILSDLDKNRSSLRDIENAPKIKALKQLLTECGIGQREDSVVSEHRALIFCQHKSMLDIIARDLFEHEMPLVSFSRLDGSVPAGARHGIVSRFNRDPTIDVLLLTTKVGGLGLNLTGADVVIFVEHDWNPQMDLQAMDRAHRIGQKKTVNVYRLITRNTVEEKIMGLQKFKLNIANSLVSGDNSSMSTMDTHQLLDMFNFDKSTANQQKQKEGKSKSIQSLVDELGELWDGEAYDSEYEINQFLQKLNQ</sequence>
<keyword evidence="6" id="KW-0067">ATP-binding</keyword>
<dbReference type="PANTHER" id="PTHR36498">
    <property type="entry name" value="TATA-BINDING PROTEIN-ASSOCIATED FACTOR 172"/>
    <property type="match status" value="1"/>
</dbReference>
<dbReference type="SUPFAM" id="SSF52540">
    <property type="entry name" value="P-loop containing nucleoside triphosphate hydrolases"/>
    <property type="match status" value="2"/>
</dbReference>
<dbReference type="InterPro" id="IPR038718">
    <property type="entry name" value="SNF2-like_sf"/>
</dbReference>
<dbReference type="CDD" id="cd17999">
    <property type="entry name" value="DEXHc_Mot1"/>
    <property type="match status" value="1"/>
</dbReference>
<comment type="subcellular location">
    <subcellularLocation>
        <location evidence="1">Nucleus</location>
    </subcellularLocation>
</comment>
<protein>
    <submittedName>
        <fullName evidence="11">Oidioi.mRNA.OKI2018_I69.XSR.g16160.t1.cds</fullName>
    </submittedName>
</protein>
<dbReference type="InterPro" id="IPR016024">
    <property type="entry name" value="ARM-type_fold"/>
</dbReference>
<proteinExistence type="predicted"/>
<evidence type="ECO:0000256" key="8">
    <source>
        <dbReference type="ARBA" id="ARBA00023242"/>
    </source>
</evidence>
<keyword evidence="12" id="KW-1185">Reference proteome</keyword>
<dbReference type="Proteomes" id="UP001158576">
    <property type="component" value="Chromosome XSR"/>
</dbReference>
<dbReference type="InterPro" id="IPR027417">
    <property type="entry name" value="P-loop_NTPase"/>
</dbReference>
<evidence type="ECO:0000259" key="10">
    <source>
        <dbReference type="PROSITE" id="PS51194"/>
    </source>
</evidence>
<evidence type="ECO:0000313" key="11">
    <source>
        <dbReference type="EMBL" id="CAG5098999.1"/>
    </source>
</evidence>
<dbReference type="InterPro" id="IPR044972">
    <property type="entry name" value="Mot1"/>
</dbReference>
<dbReference type="SUPFAM" id="SSF48371">
    <property type="entry name" value="ARM repeat"/>
    <property type="match status" value="1"/>
</dbReference>
<keyword evidence="4" id="KW-0378">Hydrolase</keyword>
<dbReference type="Pfam" id="PF12054">
    <property type="entry name" value="DUF3535"/>
    <property type="match status" value="1"/>
</dbReference>
<keyword evidence="3" id="KW-0547">Nucleotide-binding</keyword>
<gene>
    <name evidence="11" type="ORF">OKIOD_LOCUS7718</name>
</gene>
<evidence type="ECO:0000256" key="1">
    <source>
        <dbReference type="ARBA" id="ARBA00004123"/>
    </source>
</evidence>
<dbReference type="Pfam" id="PF00176">
    <property type="entry name" value="SNF2-rel_dom"/>
    <property type="match status" value="1"/>
</dbReference>
<feature type="domain" description="Helicase C-terminal" evidence="10">
    <location>
        <begin position="1484"/>
        <end position="1643"/>
    </location>
</feature>
<dbReference type="SMART" id="SM00490">
    <property type="entry name" value="HELICc"/>
    <property type="match status" value="1"/>
</dbReference>
<dbReference type="PANTHER" id="PTHR36498:SF1">
    <property type="entry name" value="TATA-BINDING PROTEIN-ASSOCIATED FACTOR 172"/>
    <property type="match status" value="1"/>
</dbReference>
<dbReference type="InterPro" id="IPR000330">
    <property type="entry name" value="SNF2_N"/>
</dbReference>
<dbReference type="Gene3D" id="1.25.10.10">
    <property type="entry name" value="Leucine-rich Repeat Variant"/>
    <property type="match status" value="2"/>
</dbReference>
<dbReference type="Gene3D" id="3.40.50.300">
    <property type="entry name" value="P-loop containing nucleotide triphosphate hydrolases"/>
    <property type="match status" value="1"/>
</dbReference>
<keyword evidence="5" id="KW-0347">Helicase</keyword>
<accession>A0ABN7SLI9</accession>